<dbReference type="GO" id="GO:0016616">
    <property type="term" value="F:oxidoreductase activity, acting on the CH-OH group of donors, NAD or NADP as acceptor"/>
    <property type="evidence" value="ECO:0007669"/>
    <property type="project" value="TreeGrafter"/>
</dbReference>
<keyword evidence="1" id="KW-0560">Oxidoreductase</keyword>
<dbReference type="InterPro" id="IPR050425">
    <property type="entry name" value="NAD(P)_dehydrat-like"/>
</dbReference>
<dbReference type="InterPro" id="IPR001509">
    <property type="entry name" value="Epimerase_deHydtase"/>
</dbReference>
<evidence type="ECO:0000313" key="5">
    <source>
        <dbReference type="EMBL" id="ODN79996.1"/>
    </source>
</evidence>
<feature type="transmembrane region" description="Helical" evidence="3">
    <location>
        <begin position="6"/>
        <end position="27"/>
    </location>
</feature>
<organism evidence="5 6">
    <name type="scientific">Cryptococcus amylolentus CBS 6039</name>
    <dbReference type="NCBI Taxonomy" id="1295533"/>
    <lineage>
        <taxon>Eukaryota</taxon>
        <taxon>Fungi</taxon>
        <taxon>Dikarya</taxon>
        <taxon>Basidiomycota</taxon>
        <taxon>Agaricomycotina</taxon>
        <taxon>Tremellomycetes</taxon>
        <taxon>Tremellales</taxon>
        <taxon>Cryptococcaceae</taxon>
        <taxon>Cryptococcus</taxon>
    </lineage>
</organism>
<keyword evidence="3" id="KW-1133">Transmembrane helix</keyword>
<dbReference type="Gene3D" id="3.40.50.720">
    <property type="entry name" value="NAD(P)-binding Rossmann-like Domain"/>
    <property type="match status" value="1"/>
</dbReference>
<evidence type="ECO:0000259" key="4">
    <source>
        <dbReference type="Pfam" id="PF01370"/>
    </source>
</evidence>
<reference evidence="5 6" key="1">
    <citation type="submission" date="2016-06" db="EMBL/GenBank/DDBJ databases">
        <title>Evolution of pathogenesis and genome organization in the Tremellales.</title>
        <authorList>
            <person name="Cuomo C."/>
            <person name="Litvintseva A."/>
            <person name="Heitman J."/>
            <person name="Chen Y."/>
            <person name="Sun S."/>
            <person name="Springer D."/>
            <person name="Dromer F."/>
            <person name="Young S."/>
            <person name="Zeng Q."/>
            <person name="Chapman S."/>
            <person name="Gujja S."/>
            <person name="Saif S."/>
            <person name="Birren B."/>
        </authorList>
    </citation>
    <scope>NUCLEOTIDE SEQUENCE [LARGE SCALE GENOMIC DNA]</scope>
    <source>
        <strain evidence="5 6">CBS 6039</strain>
    </source>
</reference>
<evidence type="ECO:0000256" key="1">
    <source>
        <dbReference type="ARBA" id="ARBA00023002"/>
    </source>
</evidence>
<sequence length="368" mass="40478">MTPNSPLIAITGINGFIAAEVVLLFLARGWHVRGSVRTSTQAEKLKNLPAYEKYFASGQLEVVVVADLSKADFTELLEGADAVASLAAPLPKPGDPTITWSDFKRPTIDPVLRILDYAKKSTTIKSVAIMSSSGSSIRLDHQPNKEDDWTPYTEEYCESLSAATNPLATAVWYFAAQKYAEEAVLKWQETEKPSFAISTFCPFMVYGPAHYIPSLANLKALTGSTDEFLNLFIGKDQPFPGQFSKSFVDVRDVAEASYLGITKEVSGKYLVSGHEYSWQELADKLRELRPDLDAYFPLGEPGTRTPEDWSMDSSKSKRELGIEYRSTEETLKGAIDFFEGLGLFKEAPLGAKAALSKTGIQSLALHTC</sequence>
<dbReference type="InterPro" id="IPR036291">
    <property type="entry name" value="NAD(P)-bd_dom_sf"/>
</dbReference>
<accession>A0A1E3HW63</accession>
<dbReference type="OrthoDB" id="2559962at2759"/>
<dbReference type="SUPFAM" id="SSF51735">
    <property type="entry name" value="NAD(P)-binding Rossmann-fold domains"/>
    <property type="match status" value="1"/>
</dbReference>
<proteinExistence type="inferred from homology"/>
<dbReference type="Pfam" id="PF01370">
    <property type="entry name" value="Epimerase"/>
    <property type="match status" value="1"/>
</dbReference>
<comment type="similarity">
    <text evidence="2">Belongs to the NAD(P)-dependent epimerase/dehydratase family. Dihydroflavonol-4-reductase subfamily.</text>
</comment>
<feature type="domain" description="NAD-dependent epimerase/dehydratase" evidence="4">
    <location>
        <begin position="8"/>
        <end position="264"/>
    </location>
</feature>
<dbReference type="Proteomes" id="UP000094065">
    <property type="component" value="Unassembled WGS sequence"/>
</dbReference>
<evidence type="ECO:0000256" key="2">
    <source>
        <dbReference type="ARBA" id="ARBA00023445"/>
    </source>
</evidence>
<dbReference type="EMBL" id="AWGJ01000005">
    <property type="protein sequence ID" value="ODN79996.1"/>
    <property type="molecule type" value="Genomic_DNA"/>
</dbReference>
<name>A0A1E3HW63_9TREE</name>
<evidence type="ECO:0000256" key="3">
    <source>
        <dbReference type="SAM" id="Phobius"/>
    </source>
</evidence>
<dbReference type="AlphaFoldDB" id="A0A1E3HW63"/>
<comment type="caution">
    <text evidence="5">The sequence shown here is derived from an EMBL/GenBank/DDBJ whole genome shotgun (WGS) entry which is preliminary data.</text>
</comment>
<dbReference type="STRING" id="1295533.A0A1E3HW63"/>
<keyword evidence="3" id="KW-0472">Membrane</keyword>
<gene>
    <name evidence="5" type="ORF">L202_03863</name>
</gene>
<keyword evidence="3" id="KW-0812">Transmembrane</keyword>
<evidence type="ECO:0000313" key="6">
    <source>
        <dbReference type="Proteomes" id="UP000094065"/>
    </source>
</evidence>
<dbReference type="PANTHER" id="PTHR10366:SF579">
    <property type="entry name" value="3-BETA HYDROXYSTEROID DEHYDROGENASE_ISOMERASE FAMILY PROTEIN (AFU_ORTHOLOGUE AFUA_3G02250)"/>
    <property type="match status" value="1"/>
</dbReference>
<dbReference type="RefSeq" id="XP_018994843.1">
    <property type="nucleotide sequence ID" value="XM_019137817.1"/>
</dbReference>
<keyword evidence="6" id="KW-1185">Reference proteome</keyword>
<dbReference type="PANTHER" id="PTHR10366">
    <property type="entry name" value="NAD DEPENDENT EPIMERASE/DEHYDRATASE"/>
    <property type="match status" value="1"/>
</dbReference>
<protein>
    <recommendedName>
        <fullName evidence="4">NAD-dependent epimerase/dehydratase domain-containing protein</fullName>
    </recommendedName>
</protein>
<dbReference type="GeneID" id="30155172"/>